<dbReference type="InterPro" id="IPR004358">
    <property type="entry name" value="Sig_transdc_His_kin-like_C"/>
</dbReference>
<dbReference type="EC" id="2.7.13.3" evidence="3"/>
<dbReference type="SUPFAM" id="SSF55785">
    <property type="entry name" value="PYP-like sensor domain (PAS domain)"/>
    <property type="match status" value="1"/>
</dbReference>
<proteinExistence type="predicted"/>
<dbReference type="Pfam" id="PF02518">
    <property type="entry name" value="HATPase_c"/>
    <property type="match status" value="1"/>
</dbReference>
<evidence type="ECO:0000256" key="1">
    <source>
        <dbReference type="ARBA" id="ARBA00000085"/>
    </source>
</evidence>
<dbReference type="PANTHER" id="PTHR43065">
    <property type="entry name" value="SENSOR HISTIDINE KINASE"/>
    <property type="match status" value="1"/>
</dbReference>
<evidence type="ECO:0000256" key="9">
    <source>
        <dbReference type="ARBA" id="ARBA00022777"/>
    </source>
</evidence>
<dbReference type="STRING" id="572544.Ilyop_0320"/>
<dbReference type="CDD" id="cd00075">
    <property type="entry name" value="HATPase"/>
    <property type="match status" value="1"/>
</dbReference>
<evidence type="ECO:0000256" key="8">
    <source>
        <dbReference type="ARBA" id="ARBA00022741"/>
    </source>
</evidence>
<dbReference type="GO" id="GO:0000155">
    <property type="term" value="F:phosphorelay sensor kinase activity"/>
    <property type="evidence" value="ECO:0007669"/>
    <property type="project" value="InterPro"/>
</dbReference>
<dbReference type="InterPro" id="IPR000014">
    <property type="entry name" value="PAS"/>
</dbReference>
<dbReference type="InterPro" id="IPR033479">
    <property type="entry name" value="dCache_1"/>
</dbReference>
<dbReference type="CDD" id="cd00082">
    <property type="entry name" value="HisKA"/>
    <property type="match status" value="1"/>
</dbReference>
<evidence type="ECO:0000256" key="4">
    <source>
        <dbReference type="ARBA" id="ARBA00022475"/>
    </source>
</evidence>
<evidence type="ECO:0000256" key="2">
    <source>
        <dbReference type="ARBA" id="ARBA00004651"/>
    </source>
</evidence>
<evidence type="ECO:0000256" key="7">
    <source>
        <dbReference type="ARBA" id="ARBA00022692"/>
    </source>
</evidence>
<feature type="domain" description="Histidine kinase" evidence="15">
    <location>
        <begin position="584"/>
        <end position="799"/>
    </location>
</feature>
<dbReference type="GO" id="GO:0005886">
    <property type="term" value="C:plasma membrane"/>
    <property type="evidence" value="ECO:0007669"/>
    <property type="project" value="UniProtKB-SubCell"/>
</dbReference>
<keyword evidence="11 14" id="KW-1133">Transmembrane helix</keyword>
<evidence type="ECO:0000256" key="13">
    <source>
        <dbReference type="ARBA" id="ARBA00023136"/>
    </source>
</evidence>
<keyword evidence="18" id="KW-1185">Reference proteome</keyword>
<dbReference type="InterPro" id="IPR003594">
    <property type="entry name" value="HATPase_dom"/>
</dbReference>
<name>E3HAV8_ILYPC</name>
<dbReference type="Proteomes" id="UP000006875">
    <property type="component" value="Chromosome"/>
</dbReference>
<dbReference type="InterPro" id="IPR035965">
    <property type="entry name" value="PAS-like_dom_sf"/>
</dbReference>
<dbReference type="PROSITE" id="PS50109">
    <property type="entry name" value="HIS_KIN"/>
    <property type="match status" value="1"/>
</dbReference>
<dbReference type="KEGG" id="ipo:Ilyop_0320"/>
<dbReference type="CDD" id="cd18774">
    <property type="entry name" value="PDC2_HK_sensor"/>
    <property type="match status" value="1"/>
</dbReference>
<dbReference type="InterPro" id="IPR005467">
    <property type="entry name" value="His_kinase_dom"/>
</dbReference>
<dbReference type="InterPro" id="IPR036097">
    <property type="entry name" value="HisK_dim/P_sf"/>
</dbReference>
<accession>E3HAV8</accession>
<dbReference type="PRINTS" id="PR00344">
    <property type="entry name" value="BCTRLSENSOR"/>
</dbReference>
<dbReference type="PANTHER" id="PTHR43065:SF10">
    <property type="entry name" value="PEROXIDE STRESS-ACTIVATED HISTIDINE KINASE MAK3"/>
    <property type="match status" value="1"/>
</dbReference>
<dbReference type="Pfam" id="PF02743">
    <property type="entry name" value="dCache_1"/>
    <property type="match status" value="1"/>
</dbReference>
<keyword evidence="10" id="KW-0067">ATP-binding</keyword>
<organism evidence="17 18">
    <name type="scientific">Ilyobacter polytropus (strain ATCC 51220 / DSM 2926 / LMG 16218 / CuHBu1)</name>
    <dbReference type="NCBI Taxonomy" id="572544"/>
    <lineage>
        <taxon>Bacteria</taxon>
        <taxon>Fusobacteriati</taxon>
        <taxon>Fusobacteriota</taxon>
        <taxon>Fusobacteriia</taxon>
        <taxon>Fusobacteriales</taxon>
        <taxon>Fusobacteriaceae</taxon>
        <taxon>Ilyobacter</taxon>
    </lineage>
</organism>
<evidence type="ECO:0000259" key="15">
    <source>
        <dbReference type="PROSITE" id="PS50109"/>
    </source>
</evidence>
<dbReference type="Gene3D" id="3.30.450.20">
    <property type="entry name" value="PAS domain"/>
    <property type="match status" value="2"/>
</dbReference>
<dbReference type="GO" id="GO:0005524">
    <property type="term" value="F:ATP binding"/>
    <property type="evidence" value="ECO:0007669"/>
    <property type="project" value="UniProtKB-KW"/>
</dbReference>
<protein>
    <recommendedName>
        <fullName evidence="3">histidine kinase</fullName>
        <ecNumber evidence="3">2.7.13.3</ecNumber>
    </recommendedName>
</protein>
<evidence type="ECO:0000256" key="10">
    <source>
        <dbReference type="ARBA" id="ARBA00022840"/>
    </source>
</evidence>
<evidence type="ECO:0000256" key="5">
    <source>
        <dbReference type="ARBA" id="ARBA00022553"/>
    </source>
</evidence>
<keyword evidence="6" id="KW-0808">Transferase</keyword>
<dbReference type="EMBL" id="CP002281">
    <property type="protein sequence ID" value="ADO82109.1"/>
    <property type="molecule type" value="Genomic_DNA"/>
</dbReference>
<evidence type="ECO:0000256" key="12">
    <source>
        <dbReference type="ARBA" id="ARBA00023012"/>
    </source>
</evidence>
<dbReference type="AlphaFoldDB" id="E3HAV8"/>
<evidence type="ECO:0000256" key="6">
    <source>
        <dbReference type="ARBA" id="ARBA00022679"/>
    </source>
</evidence>
<comment type="catalytic activity">
    <reaction evidence="1">
        <text>ATP + protein L-histidine = ADP + protein N-phospho-L-histidine.</text>
        <dbReference type="EC" id="2.7.13.3"/>
    </reaction>
</comment>
<dbReference type="InterPro" id="IPR036890">
    <property type="entry name" value="HATPase_C_sf"/>
</dbReference>
<dbReference type="OrthoDB" id="1931120at2"/>
<comment type="subcellular location">
    <subcellularLocation>
        <location evidence="2">Cell membrane</location>
        <topology evidence="2">Multi-pass membrane protein</topology>
    </subcellularLocation>
</comment>
<dbReference type="HOGENOM" id="CLU_000445_133_4_0"/>
<keyword evidence="8" id="KW-0547">Nucleotide-binding</keyword>
<dbReference type="InterPro" id="IPR003661">
    <property type="entry name" value="HisK_dim/P_dom"/>
</dbReference>
<dbReference type="Gene3D" id="1.10.287.130">
    <property type="match status" value="1"/>
</dbReference>
<sequence length="804" mass="93839">MSFIREIIKYKKSILIFFTGLIFAVSLAFTILKNYKDLRDALVLNEQKHLLTIADTTAKSIESYFLEEERSMRILARDTGFLRDFEYLKDKDERYLGESLKIYYKIGAPRIKSIQLLDFKGIILDEYPTKSKDNISKDISDLKDVKKIIKNKEQVLSSVYFENRDPFIYILQPIFNRGKFQGIIRCKLSIDNIYKRFIENIRSGSKGYASVKTKDGIFLMHPKKSQISGHVMQLRKSKYPNYDWSELEKLFEKQRSGEKGVEIYRSVWVTDDDSKMVKKFNGYSQAYIGDTFWIVTVASDYDEVVKIIKKNYYYTVAIATLIVLSISLLAAYIYSIREKKAKLEMKSLHLNEVKKLNSELEEDIEKRKLLAKELVKSKNKYEAMFNSINDCVFVADFENNSFEDIVEVNEKVYKRLKYTREELLKMKYSDIDVGLSVNEGKKILEKMLDKRSVMYETEIKTKFNKKIPVEVSGRLFKMENKYRAILISRDITLRKIQEETVKRSEARFFNIVNKLASDIEGENSDTTKIKLGKDINNQKILLKLEKINIELEKMFKKEMDENKKKEALMIYQSRYAAMGEMVGNIAHQWRQPLSSLSLIISNIEDSFFYGDVDKEDVESLFKKSRMLINKMSETIDDFRYFFKPKTNKEEFHVKNVVTSTVELFNERMRYNGIECNVETENDVKIWGYPNQLSQVILNFINNAVDALLENREKERKIDILISEEKNSAIVEVQDNGGGIPEGVMEKIFEPYYSTKEKKNGTGIGLYMSQMIVEKNFDGKIYVINKNNGACMKIIIPMGGENENA</sequence>
<gene>
    <name evidence="17" type="ordered locus">Ilyop_0320</name>
</gene>
<evidence type="ECO:0000313" key="18">
    <source>
        <dbReference type="Proteomes" id="UP000006875"/>
    </source>
</evidence>
<dbReference type="RefSeq" id="WP_013386779.1">
    <property type="nucleotide sequence ID" value="NC_014632.1"/>
</dbReference>
<dbReference type="SMART" id="SM00387">
    <property type="entry name" value="HATPase_c"/>
    <property type="match status" value="1"/>
</dbReference>
<evidence type="ECO:0000313" key="17">
    <source>
        <dbReference type="EMBL" id="ADO82109.1"/>
    </source>
</evidence>
<evidence type="ECO:0000256" key="3">
    <source>
        <dbReference type="ARBA" id="ARBA00012438"/>
    </source>
</evidence>
<keyword evidence="13 14" id="KW-0472">Membrane</keyword>
<evidence type="ECO:0000256" key="14">
    <source>
        <dbReference type="SAM" id="Phobius"/>
    </source>
</evidence>
<dbReference type="SUPFAM" id="SSF55874">
    <property type="entry name" value="ATPase domain of HSP90 chaperone/DNA topoisomerase II/histidine kinase"/>
    <property type="match status" value="1"/>
</dbReference>
<evidence type="ECO:0000256" key="11">
    <source>
        <dbReference type="ARBA" id="ARBA00022989"/>
    </source>
</evidence>
<keyword evidence="12" id="KW-0902">Two-component regulatory system</keyword>
<dbReference type="Gene3D" id="3.30.565.10">
    <property type="entry name" value="Histidine kinase-like ATPase, C-terminal domain"/>
    <property type="match status" value="1"/>
</dbReference>
<keyword evidence="9 17" id="KW-0418">Kinase</keyword>
<dbReference type="NCBIfam" id="TIGR00229">
    <property type="entry name" value="sensory_box"/>
    <property type="match status" value="1"/>
</dbReference>
<keyword evidence="7 14" id="KW-0812">Transmembrane</keyword>
<dbReference type="SUPFAM" id="SSF47384">
    <property type="entry name" value="Homodimeric domain of signal transducing histidine kinase"/>
    <property type="match status" value="1"/>
</dbReference>
<evidence type="ECO:0000259" key="16">
    <source>
        <dbReference type="PROSITE" id="PS50112"/>
    </source>
</evidence>
<feature type="domain" description="PAS" evidence="16">
    <location>
        <begin position="377"/>
        <end position="424"/>
    </location>
</feature>
<reference evidence="17 18" key="1">
    <citation type="journal article" date="2010" name="Stand. Genomic Sci.">
        <title>Complete genome sequence of Ilyobacter polytropus type strain (CuHbu1).</title>
        <authorList>
            <person name="Sikorski J."/>
            <person name="Chertkov O."/>
            <person name="Lapidus A."/>
            <person name="Nolan M."/>
            <person name="Lucas S."/>
            <person name="Del Rio T.G."/>
            <person name="Tice H."/>
            <person name="Cheng J.F."/>
            <person name="Tapia R."/>
            <person name="Han C."/>
            <person name="Goodwin L."/>
            <person name="Pitluck S."/>
            <person name="Liolios K."/>
            <person name="Ivanova N."/>
            <person name="Mavromatis K."/>
            <person name="Mikhailova N."/>
            <person name="Pati A."/>
            <person name="Chen A."/>
            <person name="Palaniappan K."/>
            <person name="Land M."/>
            <person name="Hauser L."/>
            <person name="Chang Y.J."/>
            <person name="Jeffries C.D."/>
            <person name="Brambilla E."/>
            <person name="Yasawong M."/>
            <person name="Rohde M."/>
            <person name="Pukall R."/>
            <person name="Spring S."/>
            <person name="Goker M."/>
            <person name="Woyke T."/>
            <person name="Bristow J."/>
            <person name="Eisen J.A."/>
            <person name="Markowitz V."/>
            <person name="Hugenholtz P."/>
            <person name="Kyrpides N.C."/>
            <person name="Klenk H.P."/>
        </authorList>
    </citation>
    <scope>NUCLEOTIDE SEQUENCE [LARGE SCALE GENOMIC DNA]</scope>
    <source>
        <strain evidence="18">ATCC 51220 / DSM 2926 / LMG 16218 / CuHBu1</strain>
    </source>
</reference>
<keyword evidence="5" id="KW-0597">Phosphoprotein</keyword>
<dbReference type="Pfam" id="PF13426">
    <property type="entry name" value="PAS_9"/>
    <property type="match status" value="1"/>
</dbReference>
<dbReference type="SMART" id="SM00388">
    <property type="entry name" value="HisKA"/>
    <property type="match status" value="1"/>
</dbReference>
<feature type="transmembrane region" description="Helical" evidence="14">
    <location>
        <begin position="312"/>
        <end position="336"/>
    </location>
</feature>
<dbReference type="PROSITE" id="PS50112">
    <property type="entry name" value="PAS"/>
    <property type="match status" value="1"/>
</dbReference>
<keyword evidence="4" id="KW-1003">Cell membrane</keyword>
<dbReference type="eggNOG" id="COG4191">
    <property type="taxonomic scope" value="Bacteria"/>
</dbReference>